<accession>A0AAW1H2V3</accession>
<feature type="region of interest" description="Disordered" evidence="1">
    <location>
        <begin position="71"/>
        <end position="92"/>
    </location>
</feature>
<gene>
    <name evidence="2" type="ORF">RND81_12G032500</name>
</gene>
<comment type="caution">
    <text evidence="2">The sequence shown here is derived from an EMBL/GenBank/DDBJ whole genome shotgun (WGS) entry which is preliminary data.</text>
</comment>
<evidence type="ECO:0000313" key="3">
    <source>
        <dbReference type="Proteomes" id="UP001443914"/>
    </source>
</evidence>
<organism evidence="2 3">
    <name type="scientific">Saponaria officinalis</name>
    <name type="common">Common soapwort</name>
    <name type="synonym">Lychnis saponaria</name>
    <dbReference type="NCBI Taxonomy" id="3572"/>
    <lineage>
        <taxon>Eukaryota</taxon>
        <taxon>Viridiplantae</taxon>
        <taxon>Streptophyta</taxon>
        <taxon>Embryophyta</taxon>
        <taxon>Tracheophyta</taxon>
        <taxon>Spermatophyta</taxon>
        <taxon>Magnoliopsida</taxon>
        <taxon>eudicotyledons</taxon>
        <taxon>Gunneridae</taxon>
        <taxon>Pentapetalae</taxon>
        <taxon>Caryophyllales</taxon>
        <taxon>Caryophyllaceae</taxon>
        <taxon>Caryophylleae</taxon>
        <taxon>Saponaria</taxon>
    </lineage>
</organism>
<dbReference type="EMBL" id="JBDFQZ010000012">
    <property type="protein sequence ID" value="KAK9671477.1"/>
    <property type="molecule type" value="Genomic_DNA"/>
</dbReference>
<name>A0AAW1H2V3_SAPOF</name>
<feature type="compositionally biased region" description="Basic and acidic residues" evidence="1">
    <location>
        <begin position="74"/>
        <end position="92"/>
    </location>
</feature>
<dbReference type="AlphaFoldDB" id="A0AAW1H2V3"/>
<feature type="compositionally biased region" description="Basic residues" evidence="1">
    <location>
        <begin position="1"/>
        <end position="12"/>
    </location>
</feature>
<evidence type="ECO:0000256" key="1">
    <source>
        <dbReference type="SAM" id="MobiDB-lite"/>
    </source>
</evidence>
<dbReference type="Proteomes" id="UP001443914">
    <property type="component" value="Unassembled WGS sequence"/>
</dbReference>
<protein>
    <submittedName>
        <fullName evidence="2">Uncharacterized protein</fullName>
    </submittedName>
</protein>
<evidence type="ECO:0000313" key="2">
    <source>
        <dbReference type="EMBL" id="KAK9671477.1"/>
    </source>
</evidence>
<proteinExistence type="predicted"/>
<keyword evidence="3" id="KW-1185">Reference proteome</keyword>
<reference evidence="2" key="1">
    <citation type="submission" date="2024-03" db="EMBL/GenBank/DDBJ databases">
        <title>WGS assembly of Saponaria officinalis var. Norfolk2.</title>
        <authorList>
            <person name="Jenkins J."/>
            <person name="Shu S."/>
            <person name="Grimwood J."/>
            <person name="Barry K."/>
            <person name="Goodstein D."/>
            <person name="Schmutz J."/>
            <person name="Leebens-Mack J."/>
            <person name="Osbourn A."/>
        </authorList>
    </citation>
    <scope>NUCLEOTIDE SEQUENCE [LARGE SCALE GENOMIC DNA]</scope>
    <source>
        <strain evidence="2">JIC</strain>
    </source>
</reference>
<feature type="region of interest" description="Disordered" evidence="1">
    <location>
        <begin position="1"/>
        <end position="40"/>
    </location>
</feature>
<sequence>MKIPRKINHKNRLSTVSNPKTTTATTTTTPLLSPSSNRLIHSRSRRFSRRAGIRGAARFLWRANSRRVISEQSVRVRESAAQQIEERQSDWA</sequence>